<feature type="compositionally biased region" description="Polar residues" evidence="1">
    <location>
        <begin position="560"/>
        <end position="573"/>
    </location>
</feature>
<sequence>MDLRQNKLSKSEWESIEVPSSSEEKAILKMMIKGFHHLDIHSNKNQSLFSFTKIEQTDEVELLLYDRYFKETMEKTMKKYGKNMNVQITNLQGSQLKKLKSADMIRITNLEANIKENKQYIYEFVLLELFHELLKNLHKNKPQFALYLYTIRQLEQNSIRHINKHVLHNIEHYLVYAQRKTSANDIMKNAYNFIERNAYLLKYQDLTLFEHQKKLFQLFSSDDEQPSSKLVLYTAPTGTGKTISPVGLSEGKRIIFVCVARHIGLALAKASISVEKKVAFAFGCKDETDIRLHYFSAVNYTKHRRSGGIGKVDNSVGTNVEIMICDVQSYLISMNYMLGFNSVDKLVTYWDEPTITMDYGEHELHSIIHNNWKENKIPNMVLSCATLPSEQELAGVFSDFQSKFETAEIHTINSYDCRKSIPILNKSGFSVLPHLLYENYVDIMDCVDYCKDHLTLLRYFDLQEIIRFIDYVSSNDYLLASVDFKSHFENIVDVTMNSIKLYYLEVLSHCKPEDWQTIYHHMKNTQLSNLDSVTQNGLGKTKSLSSYSGGSSLKRTSSTHGEPTQTAKANTNSKGILLTTSDAHTLTDGPTIFLSEDVKKIGNFYIQQSNIPTVMFQSILHNISKNDDIINKITYLEGEIANKETKMGADNESTSARESGRLCHESQHWMNQIEKMRKEIKLISLDPTYVPNSVAHQKLWTPDKEVCENAFTASLDEEHTRDIMSLNIDNHFKVLLLLGIGMFIENVDVKYMELMKRLASEQRLFIIIASSDYIYGTNYQFCHGFIGKDLTNMTQQKTLQALGRIGRNNIQQDYSVRFRDDNMIIQLFKTPEHNVEANNMCRLFSSDE</sequence>
<name>A0A6C0IJ42_9ZZZZ</name>
<dbReference type="InterPro" id="IPR027417">
    <property type="entry name" value="P-loop_NTPase"/>
</dbReference>
<evidence type="ECO:0000313" key="2">
    <source>
        <dbReference type="EMBL" id="QHT92982.1"/>
    </source>
</evidence>
<proteinExistence type="predicted"/>
<feature type="region of interest" description="Disordered" evidence="1">
    <location>
        <begin position="541"/>
        <end position="573"/>
    </location>
</feature>
<dbReference type="EMBL" id="MN740199">
    <property type="protein sequence ID" value="QHT92982.1"/>
    <property type="molecule type" value="Genomic_DNA"/>
</dbReference>
<feature type="compositionally biased region" description="Low complexity" evidence="1">
    <location>
        <begin position="541"/>
        <end position="559"/>
    </location>
</feature>
<organism evidence="2">
    <name type="scientific">viral metagenome</name>
    <dbReference type="NCBI Taxonomy" id="1070528"/>
    <lineage>
        <taxon>unclassified sequences</taxon>
        <taxon>metagenomes</taxon>
        <taxon>organismal metagenomes</taxon>
    </lineage>
</organism>
<accession>A0A6C0IJ42</accession>
<reference evidence="2" key="1">
    <citation type="journal article" date="2020" name="Nature">
        <title>Giant virus diversity and host interactions through global metagenomics.</title>
        <authorList>
            <person name="Schulz F."/>
            <person name="Roux S."/>
            <person name="Paez-Espino D."/>
            <person name="Jungbluth S."/>
            <person name="Walsh D.A."/>
            <person name="Denef V.J."/>
            <person name="McMahon K.D."/>
            <person name="Konstantinidis K.T."/>
            <person name="Eloe-Fadrosh E.A."/>
            <person name="Kyrpides N.C."/>
            <person name="Woyke T."/>
        </authorList>
    </citation>
    <scope>NUCLEOTIDE SEQUENCE</scope>
    <source>
        <strain evidence="2">GVMAG-M-3300023210-19</strain>
    </source>
</reference>
<evidence type="ECO:0000256" key="1">
    <source>
        <dbReference type="SAM" id="MobiDB-lite"/>
    </source>
</evidence>
<protein>
    <submittedName>
        <fullName evidence="2">Uncharacterized protein</fullName>
    </submittedName>
</protein>
<dbReference type="SUPFAM" id="SSF52540">
    <property type="entry name" value="P-loop containing nucleoside triphosphate hydrolases"/>
    <property type="match status" value="1"/>
</dbReference>
<dbReference type="AlphaFoldDB" id="A0A6C0IJ42"/>